<sequence length="145" mass="16426">MANQQNDRIYLDGELYELLSTPLKVFFEARPDIPAFRGKIPECRRGYMASWRIRNNVLYLTGFQQVSPTVVINPRDVLTGPKMVADWYDGTLRIPIDSDKSGVDGGDNSHETELHITVQGGVVYNHEIVQKKHVPSNNSKKNNVL</sequence>
<dbReference type="Proteomes" id="UP000032544">
    <property type="component" value="Unassembled WGS sequence"/>
</dbReference>
<keyword evidence="2" id="KW-1185">Reference proteome</keyword>
<dbReference type="OrthoDB" id="697275at2"/>
<dbReference type="EMBL" id="JRHC01000007">
    <property type="protein sequence ID" value="KJF41962.1"/>
    <property type="molecule type" value="Genomic_DNA"/>
</dbReference>
<proteinExistence type="predicted"/>
<evidence type="ECO:0000313" key="1">
    <source>
        <dbReference type="EMBL" id="KJF41962.1"/>
    </source>
</evidence>
<dbReference type="AlphaFoldDB" id="A0A0D8J4X8"/>
<evidence type="ECO:0000313" key="2">
    <source>
        <dbReference type="Proteomes" id="UP000032544"/>
    </source>
</evidence>
<dbReference type="RefSeq" id="WP_045033292.1">
    <property type="nucleotide sequence ID" value="NZ_JRHC01000007.1"/>
</dbReference>
<protein>
    <submittedName>
        <fullName evidence="1">Uncharacterized protein</fullName>
    </submittedName>
</protein>
<organism evidence="1 2">
    <name type="scientific">Draconibacterium sediminis</name>
    <dbReference type="NCBI Taxonomy" id="1544798"/>
    <lineage>
        <taxon>Bacteria</taxon>
        <taxon>Pseudomonadati</taxon>
        <taxon>Bacteroidota</taxon>
        <taxon>Bacteroidia</taxon>
        <taxon>Marinilabiliales</taxon>
        <taxon>Prolixibacteraceae</taxon>
        <taxon>Draconibacterium</taxon>
    </lineage>
</organism>
<comment type="caution">
    <text evidence="1">The sequence shown here is derived from an EMBL/GenBank/DDBJ whole genome shotgun (WGS) entry which is preliminary data.</text>
</comment>
<gene>
    <name evidence="1" type="ORF">LH29_21990</name>
</gene>
<reference evidence="1 2" key="1">
    <citation type="submission" date="2014-09" db="EMBL/GenBank/DDBJ databases">
        <title>Draft Genome Sequence of Draconibacterium sp. JN14CK-3.</title>
        <authorList>
            <person name="Dong C."/>
            <person name="Lai Q."/>
            <person name="Shao Z."/>
        </authorList>
    </citation>
    <scope>NUCLEOTIDE SEQUENCE [LARGE SCALE GENOMIC DNA]</scope>
    <source>
        <strain evidence="1 2">JN14CK-3</strain>
    </source>
</reference>
<accession>A0A0D8J4X8</accession>
<name>A0A0D8J4X8_9BACT</name>